<evidence type="ECO:0000313" key="1">
    <source>
        <dbReference type="EMBL" id="KOS16436.1"/>
    </source>
</evidence>
<comment type="caution">
    <text evidence="1">The sequence shown here is derived from an EMBL/GenBank/DDBJ whole genome shotgun (WGS) entry which is preliminary data.</text>
</comment>
<accession>A0A0M8MP62</accession>
<organism evidence="1 2">
    <name type="scientific">Malassezia pachydermatis</name>
    <dbReference type="NCBI Taxonomy" id="77020"/>
    <lineage>
        <taxon>Eukaryota</taxon>
        <taxon>Fungi</taxon>
        <taxon>Dikarya</taxon>
        <taxon>Basidiomycota</taxon>
        <taxon>Ustilaginomycotina</taxon>
        <taxon>Malasseziomycetes</taxon>
        <taxon>Malasseziales</taxon>
        <taxon>Malasseziaceae</taxon>
        <taxon>Malassezia</taxon>
    </lineage>
</organism>
<sequence>MASPFHNDKAILFNVTETDQKFQFYQCDVPSEEYEGSQDHKKFGQLRSVQDPSQCLTLGGIYVMPKDSDSIEDVLIKTDYVDTAFVLRPCLDKGEDLRRQWLSAYRVGDCGIRLTLEGKKSDVSADNHARWLLVDPL</sequence>
<dbReference type="Proteomes" id="UP000037751">
    <property type="component" value="Unassembled WGS sequence"/>
</dbReference>
<reference evidence="1 2" key="1">
    <citation type="submission" date="2015-07" db="EMBL/GenBank/DDBJ databases">
        <title>Draft Genome Sequence of Malassezia furfur CBS1878 and Malassezia pachydermatis CBS1879.</title>
        <authorList>
            <person name="Triana S."/>
            <person name="Ohm R."/>
            <person name="Gonzalez A."/>
            <person name="DeCock H."/>
            <person name="Restrepo S."/>
            <person name="Celis A."/>
        </authorList>
    </citation>
    <scope>NUCLEOTIDE SEQUENCE [LARGE SCALE GENOMIC DNA]</scope>
    <source>
        <strain evidence="1 2">CBS 1879</strain>
    </source>
</reference>
<evidence type="ECO:0000313" key="2">
    <source>
        <dbReference type="Proteomes" id="UP000037751"/>
    </source>
</evidence>
<dbReference type="GeneID" id="28729712"/>
<dbReference type="OrthoDB" id="3349465at2759"/>
<dbReference type="EMBL" id="LGAV01000001">
    <property type="protein sequence ID" value="KOS16436.1"/>
    <property type="molecule type" value="Genomic_DNA"/>
</dbReference>
<proteinExistence type="predicted"/>
<dbReference type="VEuPathDB" id="FungiDB:Malapachy_3364"/>
<keyword evidence="2" id="KW-1185">Reference proteome</keyword>
<name>A0A0M8MP62_9BASI</name>
<protein>
    <submittedName>
        <fullName evidence="1">Uncharacterized protein</fullName>
    </submittedName>
</protein>
<gene>
    <name evidence="1" type="ORF">Malapachy_3364</name>
</gene>
<dbReference type="RefSeq" id="XP_017994068.1">
    <property type="nucleotide sequence ID" value="XM_018137836.1"/>
</dbReference>
<dbReference type="AlphaFoldDB" id="A0A0M8MP62"/>